<evidence type="ECO:0000256" key="3">
    <source>
        <dbReference type="ARBA" id="ARBA00022679"/>
    </source>
</evidence>
<comment type="function">
    <text evidence="6">Methylates the ribose at the nucleotide 34 wobble position in the two leucyl isoacceptors tRNA(Leu)(CmAA) and tRNA(Leu)(cmnm5UmAA). Catalyzes the methyl transfer from S-adenosyl-L-methionine to the 2'-OH of the wobble nucleotide.</text>
</comment>
<dbReference type="InterPro" id="IPR016914">
    <property type="entry name" value="TrmL"/>
</dbReference>
<feature type="binding site" evidence="6 7">
    <location>
        <position position="109"/>
    </location>
    <ligand>
        <name>S-adenosyl-L-methionine</name>
        <dbReference type="ChEBI" id="CHEBI:59789"/>
    </ligand>
</feature>
<dbReference type="PANTHER" id="PTHR42971:SF1">
    <property type="entry name" value="TRNA (CYTIDINE(34)-2'-O)-METHYLTRANSFERASE"/>
    <property type="match status" value="1"/>
</dbReference>
<evidence type="ECO:0000256" key="6">
    <source>
        <dbReference type="HAMAP-Rule" id="MF_01885"/>
    </source>
</evidence>
<dbReference type="OrthoDB" id="9789043at2"/>
<organism evidence="9 10">
    <name type="scientific">Methylocella silvestris</name>
    <dbReference type="NCBI Taxonomy" id="199596"/>
    <lineage>
        <taxon>Bacteria</taxon>
        <taxon>Pseudomonadati</taxon>
        <taxon>Pseudomonadota</taxon>
        <taxon>Alphaproteobacteria</taxon>
        <taxon>Hyphomicrobiales</taxon>
        <taxon>Beijerinckiaceae</taxon>
        <taxon>Methylocella</taxon>
    </lineage>
</organism>
<feature type="binding site" evidence="6 7">
    <location>
        <position position="87"/>
    </location>
    <ligand>
        <name>S-adenosyl-L-methionine</name>
        <dbReference type="ChEBI" id="CHEBI:59789"/>
    </ligand>
</feature>
<evidence type="ECO:0000313" key="10">
    <source>
        <dbReference type="Proteomes" id="UP000236286"/>
    </source>
</evidence>
<dbReference type="RefSeq" id="WP_102842134.1">
    <property type="nucleotide sequence ID" value="NZ_PDZR01000001.1"/>
</dbReference>
<comment type="catalytic activity">
    <reaction evidence="6">
        <text>cytidine(34) in tRNA + S-adenosyl-L-methionine = 2'-O-methylcytidine(34) in tRNA + S-adenosyl-L-homocysteine + H(+)</text>
        <dbReference type="Rhea" id="RHEA:43084"/>
        <dbReference type="Rhea" id="RHEA-COMP:10331"/>
        <dbReference type="Rhea" id="RHEA-COMP:10332"/>
        <dbReference type="ChEBI" id="CHEBI:15378"/>
        <dbReference type="ChEBI" id="CHEBI:57856"/>
        <dbReference type="ChEBI" id="CHEBI:59789"/>
        <dbReference type="ChEBI" id="CHEBI:74495"/>
        <dbReference type="ChEBI" id="CHEBI:82748"/>
        <dbReference type="EC" id="2.1.1.207"/>
    </reaction>
</comment>
<comment type="caution">
    <text evidence="9">The sequence shown here is derived from an EMBL/GenBank/DDBJ whole genome shotgun (WGS) entry which is preliminary data.</text>
</comment>
<dbReference type="SUPFAM" id="SSF75217">
    <property type="entry name" value="alpha/beta knot"/>
    <property type="match status" value="1"/>
</dbReference>
<comment type="subcellular location">
    <subcellularLocation>
        <location evidence="6">Cytoplasm</location>
    </subcellularLocation>
</comment>
<feature type="binding site" evidence="6 7">
    <location>
        <position position="137"/>
    </location>
    <ligand>
        <name>S-adenosyl-L-methionine</name>
        <dbReference type="ChEBI" id="CHEBI:59789"/>
    </ligand>
</feature>
<keyword evidence="4 6" id="KW-0949">S-adenosyl-L-methionine</keyword>
<comment type="subunit">
    <text evidence="6">Homodimer.</text>
</comment>
<keyword evidence="3 6" id="KW-0808">Transferase</keyword>
<reference evidence="9 10" key="1">
    <citation type="submission" date="2017-10" db="EMBL/GenBank/DDBJ databases">
        <title>Genome announcement of Methylocella silvestris TVC from permafrost.</title>
        <authorList>
            <person name="Wang J."/>
            <person name="Geng K."/>
            <person name="Ul-Haque F."/>
            <person name="Crombie A.T."/>
            <person name="Street L.E."/>
            <person name="Wookey P.A."/>
            <person name="Murrell J.C."/>
            <person name="Pratscher J."/>
        </authorList>
    </citation>
    <scope>NUCLEOTIDE SEQUENCE [LARGE SCALE GENOMIC DNA]</scope>
    <source>
        <strain evidence="9 10">TVC</strain>
    </source>
</reference>
<dbReference type="Proteomes" id="UP000236286">
    <property type="component" value="Unassembled WGS sequence"/>
</dbReference>
<proteinExistence type="inferred from homology"/>
<name>A0A2J7TM20_METSI</name>
<dbReference type="AlphaFoldDB" id="A0A2J7TM20"/>
<dbReference type="PANTHER" id="PTHR42971">
    <property type="entry name" value="TRNA (CYTIDINE(34)-2'-O)-METHYLTRANSFERASE"/>
    <property type="match status" value="1"/>
</dbReference>
<evidence type="ECO:0000313" key="9">
    <source>
        <dbReference type="EMBL" id="PNG27825.1"/>
    </source>
</evidence>
<keyword evidence="2 6" id="KW-0489">Methyltransferase</keyword>
<dbReference type="EMBL" id="PDZR01000001">
    <property type="protein sequence ID" value="PNG27825.1"/>
    <property type="molecule type" value="Genomic_DNA"/>
</dbReference>
<dbReference type="GO" id="GO:0141102">
    <property type="term" value="F:tRNA (5-carboxymethylaminomethyluridine(34)-2'-O)-methyltransferase activity"/>
    <property type="evidence" value="ECO:0007669"/>
    <property type="project" value="RHEA"/>
</dbReference>
<dbReference type="HAMAP" id="MF_01885">
    <property type="entry name" value="tRNA_methyltr_TrmL"/>
    <property type="match status" value="1"/>
</dbReference>
<evidence type="ECO:0000259" key="8">
    <source>
        <dbReference type="Pfam" id="PF00588"/>
    </source>
</evidence>
<comment type="similarity">
    <text evidence="6">Belongs to the class IV-like SAM-binding methyltransferase superfamily. RNA methyltransferase TrmH family. TrmL subfamily.</text>
</comment>
<dbReference type="Pfam" id="PF00588">
    <property type="entry name" value="SpoU_methylase"/>
    <property type="match status" value="1"/>
</dbReference>
<evidence type="ECO:0000256" key="2">
    <source>
        <dbReference type="ARBA" id="ARBA00022603"/>
    </source>
</evidence>
<feature type="binding site" evidence="6 7">
    <location>
        <position position="129"/>
    </location>
    <ligand>
        <name>S-adenosyl-L-methionine</name>
        <dbReference type="ChEBI" id="CHEBI:59789"/>
    </ligand>
</feature>
<dbReference type="InterPro" id="IPR001537">
    <property type="entry name" value="SpoU_MeTrfase"/>
</dbReference>
<keyword evidence="5 6" id="KW-0819">tRNA processing</keyword>
<keyword evidence="1 6" id="KW-0963">Cytoplasm</keyword>
<evidence type="ECO:0000256" key="1">
    <source>
        <dbReference type="ARBA" id="ARBA00022490"/>
    </source>
</evidence>
<dbReference type="EC" id="2.1.1.207" evidence="6"/>
<sequence>MSPFEPVDLTVALYQPDIPQNAGTILRMCACLGLRAALIEPAGFPVSDRHFRRAGMDYLDHVSIARHVSFSAFDAARRAEGARLVLLSTKAALPYADFAFRGGDILLLGRESAGAPDDVHRSADARIIIPLADGMRSLNVAVAAAIVAGEAMRQIRQVQERTRDEVNKA</sequence>
<dbReference type="GO" id="GO:0141098">
    <property type="term" value="F:tRNA (cytidine(34)-2'-O)-methyltransferase activity"/>
    <property type="evidence" value="ECO:0007669"/>
    <property type="project" value="RHEA"/>
</dbReference>
<dbReference type="GO" id="GO:0002130">
    <property type="term" value="P:wobble position ribose methylation"/>
    <property type="evidence" value="ECO:0007669"/>
    <property type="project" value="TreeGrafter"/>
</dbReference>
<dbReference type="GO" id="GO:0005737">
    <property type="term" value="C:cytoplasm"/>
    <property type="evidence" value="ECO:0007669"/>
    <property type="project" value="UniProtKB-SubCell"/>
</dbReference>
<gene>
    <name evidence="6" type="primary">trmL</name>
    <name evidence="9" type="ORF">CR492_02705</name>
</gene>
<evidence type="ECO:0000256" key="5">
    <source>
        <dbReference type="ARBA" id="ARBA00022694"/>
    </source>
</evidence>
<dbReference type="PIRSF" id="PIRSF029256">
    <property type="entry name" value="SpoU_TrmH_prd"/>
    <property type="match status" value="1"/>
</dbReference>
<evidence type="ECO:0000256" key="4">
    <source>
        <dbReference type="ARBA" id="ARBA00022691"/>
    </source>
</evidence>
<dbReference type="Gene3D" id="3.40.1280.10">
    <property type="match status" value="1"/>
</dbReference>
<feature type="domain" description="tRNA/rRNA methyltransferase SpoU type" evidence="8">
    <location>
        <begin position="9"/>
        <end position="148"/>
    </location>
</feature>
<accession>A0A2J7TM20</accession>
<protein>
    <recommendedName>
        <fullName evidence="6">tRNA (cytidine(34)-2'-O)-methyltransferase</fullName>
        <ecNumber evidence="6">2.1.1.207</ecNumber>
    </recommendedName>
    <alternativeName>
        <fullName evidence="6">tRNA (cytidine/uridine-2'-O-)-methyltransferase TrmL</fullName>
    </alternativeName>
</protein>
<dbReference type="InterPro" id="IPR029028">
    <property type="entry name" value="Alpha/beta_knot_MTases"/>
</dbReference>
<evidence type="ECO:0000256" key="7">
    <source>
        <dbReference type="PIRSR" id="PIRSR029256-1"/>
    </source>
</evidence>
<dbReference type="InterPro" id="IPR029026">
    <property type="entry name" value="tRNA_m1G_MTases_N"/>
</dbReference>
<comment type="catalytic activity">
    <reaction evidence="6">
        <text>5-carboxymethylaminomethyluridine(34) in tRNA(Leu) + S-adenosyl-L-methionine = 5-carboxymethylaminomethyl-2'-O-methyluridine(34) in tRNA(Leu) + S-adenosyl-L-homocysteine + H(+)</text>
        <dbReference type="Rhea" id="RHEA:43088"/>
        <dbReference type="Rhea" id="RHEA-COMP:10333"/>
        <dbReference type="Rhea" id="RHEA-COMP:10334"/>
        <dbReference type="ChEBI" id="CHEBI:15378"/>
        <dbReference type="ChEBI" id="CHEBI:57856"/>
        <dbReference type="ChEBI" id="CHEBI:59789"/>
        <dbReference type="ChEBI" id="CHEBI:74508"/>
        <dbReference type="ChEBI" id="CHEBI:74511"/>
        <dbReference type="EC" id="2.1.1.207"/>
    </reaction>
</comment>
<dbReference type="GO" id="GO:0003723">
    <property type="term" value="F:RNA binding"/>
    <property type="evidence" value="ECO:0007669"/>
    <property type="project" value="InterPro"/>
</dbReference>